<dbReference type="Pfam" id="PF00582">
    <property type="entry name" value="Usp"/>
    <property type="match status" value="2"/>
</dbReference>
<evidence type="ECO:0000313" key="3">
    <source>
        <dbReference type="EMBL" id="GAB90289.1"/>
    </source>
</evidence>
<dbReference type="STRING" id="1108045.GORHZ_092_00380"/>
<evidence type="ECO:0000256" key="1">
    <source>
        <dbReference type="ARBA" id="ARBA00008791"/>
    </source>
</evidence>
<dbReference type="EMBL" id="BAHC01000092">
    <property type="protein sequence ID" value="GAB90289.1"/>
    <property type="molecule type" value="Genomic_DNA"/>
</dbReference>
<dbReference type="OrthoDB" id="3174546at2"/>
<dbReference type="Gene3D" id="3.40.50.620">
    <property type="entry name" value="HUPs"/>
    <property type="match status" value="2"/>
</dbReference>
<keyword evidence="4" id="KW-1185">Reference proteome</keyword>
<sequence>MRDTHTERLGIVVAVDGSPSSTAAVEWAARDADLRKVPLRIVHVMPSEPVAEGWYSVNMPDGFSQWQEEYAKQIVSDAHKLAESHVAPDRADQVTTEILGGAIVHTLVELSEHAELIAVGCRGQGTVAGALLGSVSSGLAHHARCPVAVIHDEQPVDAQAPVVVGVDGSPTSELATEIAFDEASRRGVGLVALHAWTDMGRLGIAKIGWAPIEWRNIKVQEEEVLAERLSGWSERYPDVEVTRVLVSDEPAPRLLEQAENAQLVVVGSHGRGAVPTTLLGSVSRTVVNSARVPVIVARVPHGHRPDHQV</sequence>
<dbReference type="eggNOG" id="COG0589">
    <property type="taxonomic scope" value="Bacteria"/>
</dbReference>
<comment type="similarity">
    <text evidence="1">Belongs to the universal stress protein A family.</text>
</comment>
<dbReference type="PANTHER" id="PTHR46268">
    <property type="entry name" value="STRESS RESPONSE PROTEIN NHAX"/>
    <property type="match status" value="1"/>
</dbReference>
<comment type="caution">
    <text evidence="3">The sequence shown here is derived from an EMBL/GenBank/DDBJ whole genome shotgun (WGS) entry which is preliminary data.</text>
</comment>
<dbReference type="RefSeq" id="WP_006332991.1">
    <property type="nucleotide sequence ID" value="NZ_BAHC01000092.1"/>
</dbReference>
<feature type="domain" description="UspA" evidence="2">
    <location>
        <begin position="162"/>
        <end position="298"/>
    </location>
</feature>
<reference evidence="3 4" key="1">
    <citation type="submission" date="2012-08" db="EMBL/GenBank/DDBJ databases">
        <title>Whole genome shotgun sequence of Gordonia rhizosphera NBRC 16068.</title>
        <authorList>
            <person name="Takarada H."/>
            <person name="Isaki S."/>
            <person name="Hosoyama A."/>
            <person name="Tsuchikane K."/>
            <person name="Katsumata H."/>
            <person name="Baba S."/>
            <person name="Ohji S."/>
            <person name="Yamazaki S."/>
            <person name="Fujita N."/>
        </authorList>
    </citation>
    <scope>NUCLEOTIDE SEQUENCE [LARGE SCALE GENOMIC DNA]</scope>
    <source>
        <strain evidence="3 4">NBRC 16068</strain>
    </source>
</reference>
<gene>
    <name evidence="3" type="ORF">GORHZ_092_00380</name>
</gene>
<dbReference type="SUPFAM" id="SSF52402">
    <property type="entry name" value="Adenine nucleotide alpha hydrolases-like"/>
    <property type="match status" value="2"/>
</dbReference>
<evidence type="ECO:0000259" key="2">
    <source>
        <dbReference type="Pfam" id="PF00582"/>
    </source>
</evidence>
<dbReference type="AlphaFoldDB" id="K6WUU0"/>
<dbReference type="CDD" id="cd23944">
    <property type="entry name" value="USP_Rv2623_repeat1"/>
    <property type="match status" value="1"/>
</dbReference>
<dbReference type="InterPro" id="IPR006015">
    <property type="entry name" value="Universal_stress_UspA"/>
</dbReference>
<dbReference type="Proteomes" id="UP000008363">
    <property type="component" value="Unassembled WGS sequence"/>
</dbReference>
<protein>
    <submittedName>
        <fullName evidence="3">Usp family protein</fullName>
    </submittedName>
</protein>
<evidence type="ECO:0000313" key="4">
    <source>
        <dbReference type="Proteomes" id="UP000008363"/>
    </source>
</evidence>
<name>K6WUU0_9ACTN</name>
<dbReference type="PANTHER" id="PTHR46268:SF6">
    <property type="entry name" value="UNIVERSAL STRESS PROTEIN UP12"/>
    <property type="match status" value="1"/>
</dbReference>
<dbReference type="InterPro" id="IPR006016">
    <property type="entry name" value="UspA"/>
</dbReference>
<dbReference type="PRINTS" id="PR01438">
    <property type="entry name" value="UNVRSLSTRESS"/>
</dbReference>
<feature type="domain" description="UspA" evidence="2">
    <location>
        <begin position="11"/>
        <end position="151"/>
    </location>
</feature>
<accession>K6WUU0</accession>
<dbReference type="InterPro" id="IPR014729">
    <property type="entry name" value="Rossmann-like_a/b/a_fold"/>
</dbReference>
<proteinExistence type="inferred from homology"/>
<organism evidence="3 4">
    <name type="scientific">Gordonia rhizosphera NBRC 16068</name>
    <dbReference type="NCBI Taxonomy" id="1108045"/>
    <lineage>
        <taxon>Bacteria</taxon>
        <taxon>Bacillati</taxon>
        <taxon>Actinomycetota</taxon>
        <taxon>Actinomycetes</taxon>
        <taxon>Mycobacteriales</taxon>
        <taxon>Gordoniaceae</taxon>
        <taxon>Gordonia</taxon>
    </lineage>
</organism>